<name>A0A8H5ZNZ7_COCSA</name>
<sequence length="142" mass="14750">MCTCKPTHSYTDTASFNQGNKHCEEGGITSPGLVTAPAPTPAPIPLTHPPWAASNLHASNPVFGWLIAHHQGLGYQKITLGGQGDAVLEGPPGLGRASLLSSPTKAWRQPSLGKLDKATHLGPSTQEPLSVAVAPTCDAQMQ</sequence>
<evidence type="ECO:0000313" key="2">
    <source>
        <dbReference type="Proteomes" id="UP000624244"/>
    </source>
</evidence>
<proteinExistence type="predicted"/>
<accession>A0A8H5ZNZ7</accession>
<dbReference type="AlphaFoldDB" id="A0A8H5ZNZ7"/>
<dbReference type="EMBL" id="WNKQ01000005">
    <property type="protein sequence ID" value="KAF5851218.1"/>
    <property type="molecule type" value="Genomic_DNA"/>
</dbReference>
<protein>
    <submittedName>
        <fullName evidence="1">Uncharacterized protein</fullName>
    </submittedName>
</protein>
<evidence type="ECO:0000313" key="1">
    <source>
        <dbReference type="EMBL" id="KAF5851218.1"/>
    </source>
</evidence>
<dbReference type="Proteomes" id="UP000624244">
    <property type="component" value="Unassembled WGS sequence"/>
</dbReference>
<gene>
    <name evidence="1" type="ORF">GGP41_003978</name>
</gene>
<organism evidence="1 2">
    <name type="scientific">Cochliobolus sativus</name>
    <name type="common">Common root rot and spot blotch fungus</name>
    <name type="synonym">Bipolaris sorokiniana</name>
    <dbReference type="NCBI Taxonomy" id="45130"/>
    <lineage>
        <taxon>Eukaryota</taxon>
        <taxon>Fungi</taxon>
        <taxon>Dikarya</taxon>
        <taxon>Ascomycota</taxon>
        <taxon>Pezizomycotina</taxon>
        <taxon>Dothideomycetes</taxon>
        <taxon>Pleosporomycetidae</taxon>
        <taxon>Pleosporales</taxon>
        <taxon>Pleosporineae</taxon>
        <taxon>Pleosporaceae</taxon>
        <taxon>Bipolaris</taxon>
    </lineage>
</organism>
<reference evidence="1" key="1">
    <citation type="submission" date="2019-11" db="EMBL/GenBank/DDBJ databases">
        <title>Bipolaris sorokiniana Genome sequencing.</title>
        <authorList>
            <person name="Wang H."/>
        </authorList>
    </citation>
    <scope>NUCLEOTIDE SEQUENCE</scope>
</reference>
<comment type="caution">
    <text evidence="1">The sequence shown here is derived from an EMBL/GenBank/DDBJ whole genome shotgun (WGS) entry which is preliminary data.</text>
</comment>